<evidence type="ECO:0000256" key="2">
    <source>
        <dbReference type="ARBA" id="ARBA00012438"/>
    </source>
</evidence>
<accession>A0AA97AGX3</accession>
<sequence>MAAQTTAWGAIGKLRQYGKLAWQRTWQKLTAWQQQPAESADYQAWRHRFLSDRLRLCLWIAVPCFITIVLHNIYELYLYPQEFEQNIIQYFGNPDLPDRVRRLSMITNFVIGVLLTACLVLQRTRWGQRYPALLFLGFSWSITLAPQVIGTHFRIPDSGGGGVWFLVFLVQATLMPVHWGLHLISQLGAIAYYVGINPLLGLTTIEGKSIYNAGLFILLFWFCFICDLAVYLYERLQRAEFESRRELRVFLHAVSHDLKTPVMGTSIVLQNLLRKATDDQVVVHRQVLERLLQGSNRQLALINSLLEAHAAEVQDLALHRQPIQLSHLVESVLADLEPTLTKNQITLYQQISPDLPSVDADATQLWRVYSNLITNAIRHNPHGIKVTLTAEVLDPAIVKRLQNRRMSRLFKRKGSVTSEGLPQNDTNGNSLTCWIRCAVQDNGIGIPPVQQERLFELYVRGSRARYMPGLGLGLYLCRQIITAHGGEIGVSSTPGGGATFWFTLPVAKD</sequence>
<dbReference type="PANTHER" id="PTHR43047">
    <property type="entry name" value="TWO-COMPONENT HISTIDINE PROTEIN KINASE"/>
    <property type="match status" value="1"/>
</dbReference>
<protein>
    <recommendedName>
        <fullName evidence="2">histidine kinase</fullName>
        <ecNumber evidence="2">2.7.13.3</ecNumber>
    </recommendedName>
</protein>
<comment type="catalytic activity">
    <reaction evidence="1">
        <text>ATP + protein L-histidine = ADP + protein N-phospho-L-histidine.</text>
        <dbReference type="EC" id="2.7.13.3"/>
    </reaction>
</comment>
<dbReference type="InterPro" id="IPR005467">
    <property type="entry name" value="His_kinase_dom"/>
</dbReference>
<name>A0AA97AGX3_9CYAN</name>
<dbReference type="CDD" id="cd00082">
    <property type="entry name" value="HisKA"/>
    <property type="match status" value="1"/>
</dbReference>
<keyword evidence="7" id="KW-0472">Membrane</keyword>
<organism evidence="9">
    <name type="scientific">Leptolyngbya sp. NK1-12</name>
    <dbReference type="NCBI Taxonomy" id="2547451"/>
    <lineage>
        <taxon>Bacteria</taxon>
        <taxon>Bacillati</taxon>
        <taxon>Cyanobacteriota</taxon>
        <taxon>Cyanophyceae</taxon>
        <taxon>Leptolyngbyales</taxon>
        <taxon>Leptolyngbyaceae</taxon>
        <taxon>Leptolyngbya group</taxon>
        <taxon>Leptolyngbya</taxon>
    </lineage>
</organism>
<evidence type="ECO:0000256" key="3">
    <source>
        <dbReference type="ARBA" id="ARBA00022553"/>
    </source>
</evidence>
<dbReference type="Gene3D" id="3.30.565.10">
    <property type="entry name" value="Histidine kinase-like ATPase, C-terminal domain"/>
    <property type="match status" value="1"/>
</dbReference>
<evidence type="ECO:0000256" key="4">
    <source>
        <dbReference type="ARBA" id="ARBA00022679"/>
    </source>
</evidence>
<dbReference type="InterPro" id="IPR036890">
    <property type="entry name" value="HATPase_C_sf"/>
</dbReference>
<feature type="transmembrane region" description="Helical" evidence="7">
    <location>
        <begin position="133"/>
        <end position="155"/>
    </location>
</feature>
<dbReference type="AlphaFoldDB" id="A0AA97AGX3"/>
<dbReference type="PROSITE" id="PS50109">
    <property type="entry name" value="HIS_KIN"/>
    <property type="match status" value="1"/>
</dbReference>
<reference evidence="9" key="1">
    <citation type="submission" date="2020-05" db="EMBL/GenBank/DDBJ databases">
        <authorList>
            <person name="Zhu T."/>
            <person name="Keshari N."/>
            <person name="Lu X."/>
        </authorList>
    </citation>
    <scope>NUCLEOTIDE SEQUENCE</scope>
    <source>
        <strain evidence="9">NK1-12</strain>
    </source>
</reference>
<evidence type="ECO:0000259" key="8">
    <source>
        <dbReference type="PROSITE" id="PS50109"/>
    </source>
</evidence>
<dbReference type="Gene3D" id="1.10.287.130">
    <property type="match status" value="1"/>
</dbReference>
<gene>
    <name evidence="9" type="ORF">HJG54_14465</name>
</gene>
<dbReference type="InterPro" id="IPR003594">
    <property type="entry name" value="HATPase_dom"/>
</dbReference>
<dbReference type="PRINTS" id="PR00344">
    <property type="entry name" value="BCTRLSENSOR"/>
</dbReference>
<dbReference type="Pfam" id="PF02518">
    <property type="entry name" value="HATPase_c"/>
    <property type="match status" value="1"/>
</dbReference>
<feature type="domain" description="Histidine kinase" evidence="8">
    <location>
        <begin position="253"/>
        <end position="508"/>
    </location>
</feature>
<feature type="transmembrane region" description="Helical" evidence="7">
    <location>
        <begin position="103"/>
        <end position="121"/>
    </location>
</feature>
<dbReference type="EMBL" id="CP053586">
    <property type="protein sequence ID" value="WNZ23939.1"/>
    <property type="molecule type" value="Genomic_DNA"/>
</dbReference>
<dbReference type="SUPFAM" id="SSF55874">
    <property type="entry name" value="ATPase domain of HSP90 chaperone/DNA topoisomerase II/histidine kinase"/>
    <property type="match status" value="1"/>
</dbReference>
<feature type="transmembrane region" description="Helical" evidence="7">
    <location>
        <begin position="56"/>
        <end position="74"/>
    </location>
</feature>
<dbReference type="CDD" id="cd00075">
    <property type="entry name" value="HATPase"/>
    <property type="match status" value="1"/>
</dbReference>
<keyword evidence="4" id="KW-0808">Transferase</keyword>
<proteinExistence type="predicted"/>
<keyword evidence="6" id="KW-0902">Two-component regulatory system</keyword>
<keyword evidence="7" id="KW-0812">Transmembrane</keyword>
<dbReference type="EC" id="2.7.13.3" evidence="2"/>
<dbReference type="InterPro" id="IPR003661">
    <property type="entry name" value="HisK_dim/P_dom"/>
</dbReference>
<feature type="transmembrane region" description="Helical" evidence="7">
    <location>
        <begin position="211"/>
        <end position="233"/>
    </location>
</feature>
<evidence type="ECO:0000256" key="1">
    <source>
        <dbReference type="ARBA" id="ARBA00000085"/>
    </source>
</evidence>
<evidence type="ECO:0000313" key="9">
    <source>
        <dbReference type="EMBL" id="WNZ23939.1"/>
    </source>
</evidence>
<dbReference type="GO" id="GO:0000155">
    <property type="term" value="F:phosphorelay sensor kinase activity"/>
    <property type="evidence" value="ECO:0007669"/>
    <property type="project" value="InterPro"/>
</dbReference>
<evidence type="ECO:0000256" key="5">
    <source>
        <dbReference type="ARBA" id="ARBA00022777"/>
    </source>
</evidence>
<evidence type="ECO:0000256" key="6">
    <source>
        <dbReference type="ARBA" id="ARBA00023012"/>
    </source>
</evidence>
<evidence type="ECO:0000256" key="7">
    <source>
        <dbReference type="SAM" id="Phobius"/>
    </source>
</evidence>
<dbReference type="InterPro" id="IPR004358">
    <property type="entry name" value="Sig_transdc_His_kin-like_C"/>
</dbReference>
<dbReference type="SMART" id="SM00388">
    <property type="entry name" value="HisKA"/>
    <property type="match status" value="1"/>
</dbReference>
<keyword evidence="5 9" id="KW-0418">Kinase</keyword>
<dbReference type="InterPro" id="IPR036097">
    <property type="entry name" value="HisK_dim/P_sf"/>
</dbReference>
<dbReference type="SMART" id="SM00387">
    <property type="entry name" value="HATPase_c"/>
    <property type="match status" value="1"/>
</dbReference>
<dbReference type="SUPFAM" id="SSF47384">
    <property type="entry name" value="Homodimeric domain of signal transducing histidine kinase"/>
    <property type="match status" value="1"/>
</dbReference>
<keyword evidence="7" id="KW-1133">Transmembrane helix</keyword>
<dbReference type="Pfam" id="PF00512">
    <property type="entry name" value="HisKA"/>
    <property type="match status" value="1"/>
</dbReference>
<keyword evidence="3" id="KW-0597">Phosphoprotein</keyword>
<dbReference type="RefSeq" id="WP_316429466.1">
    <property type="nucleotide sequence ID" value="NZ_CP053586.1"/>
</dbReference>